<gene>
    <name evidence="2" type="ORF">PC117_g1780</name>
</gene>
<dbReference type="Proteomes" id="UP000736787">
    <property type="component" value="Unassembled WGS sequence"/>
</dbReference>
<protein>
    <submittedName>
        <fullName evidence="2">Uncharacterized protein</fullName>
    </submittedName>
</protein>
<accession>A0A8T1EQE9</accession>
<evidence type="ECO:0000313" key="3">
    <source>
        <dbReference type="Proteomes" id="UP000736787"/>
    </source>
</evidence>
<comment type="caution">
    <text evidence="2">The sequence shown here is derived from an EMBL/GenBank/DDBJ whole genome shotgun (WGS) entry which is preliminary data.</text>
</comment>
<feature type="region of interest" description="Disordered" evidence="1">
    <location>
        <begin position="1"/>
        <end position="43"/>
    </location>
</feature>
<evidence type="ECO:0000313" key="2">
    <source>
        <dbReference type="EMBL" id="KAG2953811.1"/>
    </source>
</evidence>
<dbReference type="EMBL" id="RCMK01000021">
    <property type="protein sequence ID" value="KAG2953811.1"/>
    <property type="molecule type" value="Genomic_DNA"/>
</dbReference>
<dbReference type="AlphaFoldDB" id="A0A8T1EQE9"/>
<sequence length="74" mass="8542">MDHDELNGRRAEVQMCGTMKDISGDDRRDTGIRMPGAAGTRSLPRDRWSKIADRRTVNENTERRTEISRKILKI</sequence>
<organism evidence="2 3">
    <name type="scientific">Phytophthora cactorum</name>
    <dbReference type="NCBI Taxonomy" id="29920"/>
    <lineage>
        <taxon>Eukaryota</taxon>
        <taxon>Sar</taxon>
        <taxon>Stramenopiles</taxon>
        <taxon>Oomycota</taxon>
        <taxon>Peronosporomycetes</taxon>
        <taxon>Peronosporales</taxon>
        <taxon>Peronosporaceae</taxon>
        <taxon>Phytophthora</taxon>
    </lineage>
</organism>
<feature type="compositionally biased region" description="Basic and acidic residues" evidence="1">
    <location>
        <begin position="1"/>
        <end position="12"/>
    </location>
</feature>
<feature type="compositionally biased region" description="Basic and acidic residues" evidence="1">
    <location>
        <begin position="22"/>
        <end position="31"/>
    </location>
</feature>
<name>A0A8T1EQE9_9STRA</name>
<evidence type="ECO:0000256" key="1">
    <source>
        <dbReference type="SAM" id="MobiDB-lite"/>
    </source>
</evidence>
<proteinExistence type="predicted"/>
<reference evidence="2" key="1">
    <citation type="submission" date="2018-10" db="EMBL/GenBank/DDBJ databases">
        <title>Effector identification in a new, highly contiguous assembly of the strawberry crown rot pathogen Phytophthora cactorum.</title>
        <authorList>
            <person name="Armitage A.D."/>
            <person name="Nellist C.F."/>
            <person name="Bates H."/>
            <person name="Vickerstaff R.J."/>
            <person name="Harrison R.J."/>
        </authorList>
    </citation>
    <scope>NUCLEOTIDE SEQUENCE</scope>
    <source>
        <strain evidence="2">4040</strain>
    </source>
</reference>